<sequence length="469" mass="53414">MGGGLTSHKGNGNGHKGRPYGFMLLLVFGAALLGVLVLHKLRETRIFNLLVEGKNRQLLSLQTLLQKEREYNKEMRRKVEETKAKLYYFRNQKMELDRRLMETISRIDSLKNEQKAMESALEEKSNEIKQLRDKDMNAGNENPHVIALTATLKQKEAEIEELKHRLNPRARVRSVSTVDSSNLQVNMTVMGSMDQKGKTGFIHEEGEQAHDSSFKGYINSSKGQDWTETQSDFSHGQDKREGFEDGSEKRGGQLQKLENLGANAKNADSEDARNYGTDGKINHANMIDDADDEQEKSSSFKGQLGKPKNHHRESDIQKRQPFRESEEVETDEKSWISRLPGRIGHLSISKGKRWRILARNRSLKRKVNSGINAVENMTSQRVSKEYKDDVPGRRKEMDDRKANYFKHQNSEDNEGVEHRKMSAQTSHQVEGENATERNHDNPLAVAIEETGLSGEADNYTQGTNHDKVE</sequence>
<organism evidence="4 5">
    <name type="scientific">Hibiscus sabdariffa</name>
    <name type="common">roselle</name>
    <dbReference type="NCBI Taxonomy" id="183260"/>
    <lineage>
        <taxon>Eukaryota</taxon>
        <taxon>Viridiplantae</taxon>
        <taxon>Streptophyta</taxon>
        <taxon>Embryophyta</taxon>
        <taxon>Tracheophyta</taxon>
        <taxon>Spermatophyta</taxon>
        <taxon>Magnoliopsida</taxon>
        <taxon>eudicotyledons</taxon>
        <taxon>Gunneridae</taxon>
        <taxon>Pentapetalae</taxon>
        <taxon>rosids</taxon>
        <taxon>malvids</taxon>
        <taxon>Malvales</taxon>
        <taxon>Malvaceae</taxon>
        <taxon>Malvoideae</taxon>
        <taxon>Hibiscus</taxon>
    </lineage>
</organism>
<evidence type="ECO:0000256" key="3">
    <source>
        <dbReference type="SAM" id="Phobius"/>
    </source>
</evidence>
<protein>
    <recommendedName>
        <fullName evidence="6">Micronuclear linker histone polyprotein-like protein</fullName>
    </recommendedName>
</protein>
<feature type="compositionally biased region" description="Polar residues" evidence="2">
    <location>
        <begin position="218"/>
        <end position="234"/>
    </location>
</feature>
<accession>A0ABR2R541</accession>
<feature type="compositionally biased region" description="Basic and acidic residues" evidence="2">
    <location>
        <begin position="312"/>
        <end position="334"/>
    </location>
</feature>
<name>A0ABR2R541_9ROSI</name>
<keyword evidence="3" id="KW-1133">Transmembrane helix</keyword>
<keyword evidence="3" id="KW-0812">Transmembrane</keyword>
<keyword evidence="5" id="KW-1185">Reference proteome</keyword>
<dbReference type="Proteomes" id="UP001396334">
    <property type="component" value="Unassembled WGS sequence"/>
</dbReference>
<gene>
    <name evidence="4" type="ORF">V6N11_074892</name>
</gene>
<reference evidence="4 5" key="1">
    <citation type="journal article" date="2024" name="G3 (Bethesda)">
        <title>Genome assembly of Hibiscus sabdariffa L. provides insights into metabolisms of medicinal natural products.</title>
        <authorList>
            <person name="Kim T."/>
        </authorList>
    </citation>
    <scope>NUCLEOTIDE SEQUENCE [LARGE SCALE GENOMIC DNA]</scope>
    <source>
        <strain evidence="4">TK-2024</strain>
        <tissue evidence="4">Old leaves</tissue>
    </source>
</reference>
<dbReference type="PANTHER" id="PTHR36143:SF4">
    <property type="entry name" value="OS08G0177500 PROTEIN"/>
    <property type="match status" value="1"/>
</dbReference>
<evidence type="ECO:0000256" key="2">
    <source>
        <dbReference type="SAM" id="MobiDB-lite"/>
    </source>
</evidence>
<evidence type="ECO:0000313" key="5">
    <source>
        <dbReference type="Proteomes" id="UP001396334"/>
    </source>
</evidence>
<feature type="coiled-coil region" evidence="1">
    <location>
        <begin position="61"/>
        <end position="165"/>
    </location>
</feature>
<feature type="region of interest" description="Disordered" evidence="2">
    <location>
        <begin position="405"/>
        <end position="469"/>
    </location>
</feature>
<keyword evidence="1" id="KW-0175">Coiled coil</keyword>
<proteinExistence type="predicted"/>
<dbReference type="EMBL" id="JBBPBN010000026">
    <property type="protein sequence ID" value="KAK9007984.1"/>
    <property type="molecule type" value="Genomic_DNA"/>
</dbReference>
<feature type="region of interest" description="Disordered" evidence="2">
    <location>
        <begin position="213"/>
        <end position="334"/>
    </location>
</feature>
<dbReference type="PANTHER" id="PTHR36143">
    <property type="entry name" value="OS08G0177500 PROTEIN"/>
    <property type="match status" value="1"/>
</dbReference>
<feature type="transmembrane region" description="Helical" evidence="3">
    <location>
        <begin position="20"/>
        <end position="38"/>
    </location>
</feature>
<keyword evidence="3" id="KW-0472">Membrane</keyword>
<evidence type="ECO:0000256" key="1">
    <source>
        <dbReference type="SAM" id="Coils"/>
    </source>
</evidence>
<evidence type="ECO:0000313" key="4">
    <source>
        <dbReference type="EMBL" id="KAK9007984.1"/>
    </source>
</evidence>
<evidence type="ECO:0008006" key="6">
    <source>
        <dbReference type="Google" id="ProtNLM"/>
    </source>
</evidence>
<feature type="compositionally biased region" description="Basic and acidic residues" evidence="2">
    <location>
        <begin position="235"/>
        <end position="251"/>
    </location>
</feature>
<comment type="caution">
    <text evidence="4">The sequence shown here is derived from an EMBL/GenBank/DDBJ whole genome shotgun (WGS) entry which is preliminary data.</text>
</comment>